<protein>
    <submittedName>
        <fullName evidence="2">Uncharacterized protein</fullName>
    </submittedName>
</protein>
<organism evidence="1 2">
    <name type="scientific">Macrostomum lignano</name>
    <dbReference type="NCBI Taxonomy" id="282301"/>
    <lineage>
        <taxon>Eukaryota</taxon>
        <taxon>Metazoa</taxon>
        <taxon>Spiralia</taxon>
        <taxon>Lophotrochozoa</taxon>
        <taxon>Platyhelminthes</taxon>
        <taxon>Rhabditophora</taxon>
        <taxon>Macrostomorpha</taxon>
        <taxon>Macrostomida</taxon>
        <taxon>Macrostomidae</taxon>
        <taxon>Macrostomum</taxon>
    </lineage>
</organism>
<keyword evidence="1" id="KW-1185">Reference proteome</keyword>
<sequence>MHFKWRLSIDRSGPSLFGNCSHLLWPMAAVSLRCGALRKVRLFAESVGYF</sequence>
<name>A0A1I8G9D5_9PLAT</name>
<proteinExistence type="predicted"/>
<dbReference type="Proteomes" id="UP000095280">
    <property type="component" value="Unplaced"/>
</dbReference>
<evidence type="ECO:0000313" key="1">
    <source>
        <dbReference type="Proteomes" id="UP000095280"/>
    </source>
</evidence>
<accession>A0A1I8G9D5</accession>
<dbReference type="WBParaSite" id="maker-uti_cns_0001141-snap-gene-0.3-mRNA-1">
    <property type="protein sequence ID" value="maker-uti_cns_0001141-snap-gene-0.3-mRNA-1"/>
    <property type="gene ID" value="maker-uti_cns_0001141-snap-gene-0.3"/>
</dbReference>
<evidence type="ECO:0000313" key="2">
    <source>
        <dbReference type="WBParaSite" id="maker-uti_cns_0001141-snap-gene-0.3-mRNA-1"/>
    </source>
</evidence>
<reference evidence="2" key="1">
    <citation type="submission" date="2016-11" db="UniProtKB">
        <authorList>
            <consortium name="WormBaseParasite"/>
        </authorList>
    </citation>
    <scope>IDENTIFICATION</scope>
</reference>
<dbReference type="AlphaFoldDB" id="A0A1I8G9D5"/>